<proteinExistence type="predicted"/>
<gene>
    <name evidence="1" type="ORF">SAMN05216262_11653</name>
</gene>
<evidence type="ECO:0000313" key="2">
    <source>
        <dbReference type="Proteomes" id="UP000199297"/>
    </source>
</evidence>
<protein>
    <submittedName>
        <fullName evidence="1">Uncharacterized protein</fullName>
    </submittedName>
</protein>
<dbReference type="STRING" id="641665.GCA_002104455_00988"/>
<organism evidence="1 2">
    <name type="scientific">Colwellia chukchiensis</name>
    <dbReference type="NCBI Taxonomy" id="641665"/>
    <lineage>
        <taxon>Bacteria</taxon>
        <taxon>Pseudomonadati</taxon>
        <taxon>Pseudomonadota</taxon>
        <taxon>Gammaproteobacteria</taxon>
        <taxon>Alteromonadales</taxon>
        <taxon>Colwelliaceae</taxon>
        <taxon>Colwellia</taxon>
    </lineage>
</organism>
<dbReference type="EMBL" id="FOBI01000016">
    <property type="protein sequence ID" value="SEL65091.1"/>
    <property type="molecule type" value="Genomic_DNA"/>
</dbReference>
<dbReference type="AlphaFoldDB" id="A0A1H7RXM3"/>
<dbReference type="Proteomes" id="UP000199297">
    <property type="component" value="Unassembled WGS sequence"/>
</dbReference>
<accession>A0A1H7RXM3</accession>
<sequence length="41" mass="4557">MFYNLAAIFAGCGFLKCANKPCYGTKVPIIQWLKYANLVGK</sequence>
<name>A0A1H7RXM3_9GAMM</name>
<evidence type="ECO:0000313" key="1">
    <source>
        <dbReference type="EMBL" id="SEL65091.1"/>
    </source>
</evidence>
<keyword evidence="2" id="KW-1185">Reference proteome</keyword>
<reference evidence="2" key="1">
    <citation type="submission" date="2016-10" db="EMBL/GenBank/DDBJ databases">
        <authorList>
            <person name="Varghese N."/>
            <person name="Submissions S."/>
        </authorList>
    </citation>
    <scope>NUCLEOTIDE SEQUENCE [LARGE SCALE GENOMIC DNA]</scope>
    <source>
        <strain evidence="2">CGMCC 1.9127</strain>
    </source>
</reference>